<dbReference type="InterPro" id="IPR026904">
    <property type="entry name" value="MnmG_C"/>
</dbReference>
<evidence type="ECO:0000256" key="1">
    <source>
        <dbReference type="ARBA" id="ARBA00001974"/>
    </source>
</evidence>
<dbReference type="InterPro" id="IPR049312">
    <property type="entry name" value="GIDA_C_N"/>
</dbReference>
<dbReference type="EMBL" id="UOGJ01000043">
    <property type="protein sequence ID" value="VAX35296.1"/>
    <property type="molecule type" value="Genomic_DNA"/>
</dbReference>
<dbReference type="SMART" id="SM01228">
    <property type="entry name" value="GIDA_assoc_3"/>
    <property type="match status" value="1"/>
</dbReference>
<dbReference type="PROSITE" id="PS01280">
    <property type="entry name" value="GIDA_1"/>
    <property type="match status" value="1"/>
</dbReference>
<dbReference type="InterPro" id="IPR044920">
    <property type="entry name" value="MnmG_C_subdom_sf"/>
</dbReference>
<dbReference type="GO" id="GO:0005829">
    <property type="term" value="C:cytosol"/>
    <property type="evidence" value="ECO:0007669"/>
    <property type="project" value="TreeGrafter"/>
</dbReference>
<dbReference type="FunFam" id="1.10.150.570:FF:000001">
    <property type="entry name" value="tRNA uridine 5-carboxymethylaminomethyl modification enzyme MnmG"/>
    <property type="match status" value="1"/>
</dbReference>
<organism evidence="6">
    <name type="scientific">hydrothermal vent metagenome</name>
    <dbReference type="NCBI Taxonomy" id="652676"/>
    <lineage>
        <taxon>unclassified sequences</taxon>
        <taxon>metagenomes</taxon>
        <taxon>ecological metagenomes</taxon>
    </lineage>
</organism>
<protein>
    <submittedName>
        <fullName evidence="6">tRNA-5-carboxymethylaminomethyl-2-thiouridine(34) synthesis protein MnmG</fullName>
    </submittedName>
</protein>
<evidence type="ECO:0000313" key="6">
    <source>
        <dbReference type="EMBL" id="VAX35296.1"/>
    </source>
</evidence>
<reference evidence="6" key="1">
    <citation type="submission" date="2018-06" db="EMBL/GenBank/DDBJ databases">
        <authorList>
            <person name="Zhirakovskaya E."/>
        </authorList>
    </citation>
    <scope>NUCLEOTIDE SEQUENCE</scope>
</reference>
<dbReference type="Pfam" id="PF21680">
    <property type="entry name" value="GIDA_C_1st"/>
    <property type="match status" value="1"/>
</dbReference>
<dbReference type="PRINTS" id="PR00411">
    <property type="entry name" value="PNDRDTASEI"/>
</dbReference>
<dbReference type="InterPro" id="IPR036188">
    <property type="entry name" value="FAD/NAD-bd_sf"/>
</dbReference>
<proteinExistence type="inferred from homology"/>
<dbReference type="Gene3D" id="1.10.10.1800">
    <property type="entry name" value="tRNA uridine 5-carboxymethylaminomethyl modification enzyme MnmG/GidA"/>
    <property type="match status" value="1"/>
</dbReference>
<evidence type="ECO:0000256" key="2">
    <source>
        <dbReference type="ARBA" id="ARBA00007653"/>
    </source>
</evidence>
<dbReference type="Gene3D" id="3.50.50.60">
    <property type="entry name" value="FAD/NAD(P)-binding domain"/>
    <property type="match status" value="2"/>
</dbReference>
<comment type="similarity">
    <text evidence="2">Belongs to the MnmG family.</text>
</comment>
<dbReference type="InterPro" id="IPR002218">
    <property type="entry name" value="MnmG-rel"/>
</dbReference>
<dbReference type="GO" id="GO:0050660">
    <property type="term" value="F:flavin adenine dinucleotide binding"/>
    <property type="evidence" value="ECO:0007669"/>
    <property type="project" value="InterPro"/>
</dbReference>
<dbReference type="InterPro" id="IPR047001">
    <property type="entry name" value="MnmG_C_subdom"/>
</dbReference>
<evidence type="ECO:0000256" key="4">
    <source>
        <dbReference type="ARBA" id="ARBA00022827"/>
    </source>
</evidence>
<accession>A0A3B1CXB4</accession>
<dbReference type="GO" id="GO:0002098">
    <property type="term" value="P:tRNA wobble uridine modification"/>
    <property type="evidence" value="ECO:0007669"/>
    <property type="project" value="InterPro"/>
</dbReference>
<dbReference type="FunFam" id="3.50.50.60:FF:000002">
    <property type="entry name" value="tRNA uridine 5-carboxymethylaminomethyl modification enzyme MnmG"/>
    <property type="match status" value="1"/>
</dbReference>
<keyword evidence="4" id="KW-0274">FAD</keyword>
<dbReference type="SUPFAM" id="SSF51905">
    <property type="entry name" value="FAD/NAD(P)-binding domain"/>
    <property type="match status" value="1"/>
</dbReference>
<feature type="domain" description="tRNA uridine 5-carboxymethylaminomethyl modification enzyme C-terminal subdomain" evidence="5">
    <location>
        <begin position="543"/>
        <end position="614"/>
    </location>
</feature>
<evidence type="ECO:0000256" key="3">
    <source>
        <dbReference type="ARBA" id="ARBA00022630"/>
    </source>
</evidence>
<evidence type="ECO:0000259" key="5">
    <source>
        <dbReference type="SMART" id="SM01228"/>
    </source>
</evidence>
<dbReference type="PANTHER" id="PTHR11806:SF0">
    <property type="entry name" value="PROTEIN MTO1 HOMOLOG, MITOCHONDRIAL"/>
    <property type="match status" value="1"/>
</dbReference>
<dbReference type="PANTHER" id="PTHR11806">
    <property type="entry name" value="GLUCOSE INHIBITED DIVISION PROTEIN A"/>
    <property type="match status" value="1"/>
</dbReference>
<dbReference type="InterPro" id="IPR004416">
    <property type="entry name" value="MnmG"/>
</dbReference>
<gene>
    <name evidence="6" type="ORF">MNBD_UNCLBAC01-1757</name>
</gene>
<dbReference type="Gene3D" id="1.10.150.570">
    <property type="entry name" value="GidA associated domain, C-terminal subdomain"/>
    <property type="match status" value="1"/>
</dbReference>
<dbReference type="HAMAP" id="MF_00129">
    <property type="entry name" value="MnmG_GidA"/>
    <property type="match status" value="1"/>
</dbReference>
<dbReference type="Pfam" id="PF01134">
    <property type="entry name" value="GIDA"/>
    <property type="match status" value="1"/>
</dbReference>
<dbReference type="AlphaFoldDB" id="A0A3B1CXB4"/>
<dbReference type="InterPro" id="IPR020595">
    <property type="entry name" value="MnmG-rel_CS"/>
</dbReference>
<dbReference type="Pfam" id="PF13932">
    <property type="entry name" value="SAM_GIDA_C"/>
    <property type="match status" value="1"/>
</dbReference>
<keyword evidence="3" id="KW-0285">Flavoprotein</keyword>
<comment type="cofactor">
    <cofactor evidence="1">
        <name>FAD</name>
        <dbReference type="ChEBI" id="CHEBI:57692"/>
    </cofactor>
</comment>
<dbReference type="NCBIfam" id="TIGR00136">
    <property type="entry name" value="mnmG_gidA"/>
    <property type="match status" value="1"/>
</dbReference>
<sequence length="635" mass="71250">MNKHYDCIIIGGGHAGVEAALACARMGCSTLMVTMSFGGIGKMSCNPAIGGVGKGQLVKEIDALGGEMGLATDRTAIQFRQLNSSKGQAVRSSRCQSDKQRYKVYMQEVISRQENLDVLEDKVSDLVVREERIVGIKTKQKEDIFCTAVIITTGTFLNGRIHMGKDITPGGRVGEENSTQLAESLKNLGFEIVLFKTGTPPRLDGRTIDFSQLEAQYSDKDPIPFSFRTKNILQEQELRPCHITHTNAKTHAVIQDNMHLSPMYSGQIQATGVRYCPSIEDKLKKFVDKTQHQIFLEPQGLDTHSYYPNGISTGLPADVQEKFVRTIKGLENVTILRPGYSIEHGVISPMELAATLESKRIKGLFFAGQINRTTGYEEAAAQGLMAGINAVLKVRGEDPFVLGRNEAYIGVLIDDLITKGSEEPYRMFTSRVEYRLLVREDNADKRLSQYGRRFGLLSKEEYDCVEKKYALIDKEVEYLKATRIAPTEEFNAELVQRGTSPLRQNALLSDILKRPQIDYAFLKRFNGLSMDSQEMINQVEYAIKYEGFIAHQKKDIAKFQYIERIKIPVDIRYEDIQGLSIEICQKLRQFAPVNLGQANRISGVTPAAISVLMIYLRKQNHPMGSFNKGEKNEDR</sequence>
<dbReference type="InterPro" id="IPR040131">
    <property type="entry name" value="MnmG_N"/>
</dbReference>
<dbReference type="GO" id="GO:0030488">
    <property type="term" value="P:tRNA methylation"/>
    <property type="evidence" value="ECO:0007669"/>
    <property type="project" value="TreeGrafter"/>
</dbReference>
<name>A0A3B1CXB4_9ZZZZ</name>